<evidence type="ECO:0000259" key="4">
    <source>
        <dbReference type="Pfam" id="PF01676"/>
    </source>
</evidence>
<proteinExistence type="inferred from homology"/>
<dbReference type="EC" id="5.4.2.7" evidence="5"/>
<protein>
    <submittedName>
        <fullName evidence="5">Phosphopentomutase</fullName>
        <ecNumber evidence="5">5.4.2.7</ecNumber>
    </submittedName>
</protein>
<dbReference type="PIRSF" id="PIRSF001491">
    <property type="entry name" value="Ppentomutase"/>
    <property type="match status" value="1"/>
</dbReference>
<dbReference type="PANTHER" id="PTHR21110:SF0">
    <property type="entry name" value="PHOSPHOPENTOMUTASE"/>
    <property type="match status" value="1"/>
</dbReference>
<evidence type="ECO:0000313" key="6">
    <source>
        <dbReference type="Proteomes" id="UP000279760"/>
    </source>
</evidence>
<evidence type="ECO:0000256" key="1">
    <source>
        <dbReference type="ARBA" id="ARBA00010373"/>
    </source>
</evidence>
<evidence type="ECO:0000256" key="3">
    <source>
        <dbReference type="ARBA" id="ARBA00023211"/>
    </source>
</evidence>
<keyword evidence="3" id="KW-0464">Manganese</keyword>
<dbReference type="InterPro" id="IPR024052">
    <property type="entry name" value="Phosphopentomutase_DeoB_cap_sf"/>
</dbReference>
<dbReference type="AlphaFoldDB" id="A0A3G4VCM2"/>
<dbReference type="GO" id="GO:0008973">
    <property type="term" value="F:phosphopentomutase activity"/>
    <property type="evidence" value="ECO:0007669"/>
    <property type="project" value="UniProtKB-EC"/>
</dbReference>
<dbReference type="Pfam" id="PF01676">
    <property type="entry name" value="Metalloenzyme"/>
    <property type="match status" value="1"/>
</dbReference>
<dbReference type="GO" id="GO:0000287">
    <property type="term" value="F:magnesium ion binding"/>
    <property type="evidence" value="ECO:0007669"/>
    <property type="project" value="InterPro"/>
</dbReference>
<reference evidence="5 6" key="1">
    <citation type="submission" date="2018-11" db="EMBL/GenBank/DDBJ databases">
        <title>Complete Genome Sequence of Vbrio mediterranei 117-T6: a Potential Pathogen Bacteria Isolated from the Conchocelis of Pyropia.</title>
        <authorList>
            <person name="Liu Q."/>
        </authorList>
    </citation>
    <scope>NUCLEOTIDE SEQUENCE [LARGE SCALE GENOMIC DNA]</scope>
    <source>
        <strain evidence="5 6">117-T6</strain>
    </source>
</reference>
<sequence length="405" mass="44466">MGRFIVIVLDGFGVGAMDDVYESRSKDIGANTAYKLLASYPNRDLPTLALLGLNNVVDCNVSRLRQNPNANTGTIKLRHQGCDTFAGHQELMGTLPKLPRVNPFHNSIDTIQESLEEAGYFVERVKRGELAVLLVEQSVVIGDNLEAELGEVYNVAADLNRIEFDSLLNIGRIVRANNDVARNIVFGGRLDATEQLINSIEVRGECVGVNAPKSKVYERGFQVAHLGYGVNHLVQVPHLLANIDCETVLVGKVADIVENDLGVSFKGLVDTEQILSIAYQEIDKRKHGFICINVQETDLSGHRQDPDLYWQVLDKSDVGIAKIMQLMNDEDVLVVTADHGNDPYIGHGQHTREKVPLLLHKNGINGACLSERATLADIGASVAEYFGADLPESGESFIELLKPFD</sequence>
<dbReference type="CDD" id="cd16009">
    <property type="entry name" value="PPM"/>
    <property type="match status" value="1"/>
</dbReference>
<dbReference type="RefSeq" id="WP_124940950.1">
    <property type="nucleotide sequence ID" value="NZ_CP033577.1"/>
</dbReference>
<evidence type="ECO:0000256" key="2">
    <source>
        <dbReference type="ARBA" id="ARBA00022723"/>
    </source>
</evidence>
<dbReference type="Gene3D" id="3.30.70.1250">
    <property type="entry name" value="Phosphopentomutase"/>
    <property type="match status" value="1"/>
</dbReference>
<keyword evidence="2" id="KW-0479">Metal-binding</keyword>
<dbReference type="SUPFAM" id="SSF53649">
    <property type="entry name" value="Alkaline phosphatase-like"/>
    <property type="match status" value="1"/>
</dbReference>
<dbReference type="EMBL" id="CP033577">
    <property type="protein sequence ID" value="AYV22556.1"/>
    <property type="molecule type" value="Genomic_DNA"/>
</dbReference>
<dbReference type="InterPro" id="IPR006124">
    <property type="entry name" value="Metalloenzyme"/>
</dbReference>
<feature type="domain" description="Metalloenzyme" evidence="4">
    <location>
        <begin position="3"/>
        <end position="389"/>
    </location>
</feature>
<dbReference type="GO" id="GO:0005829">
    <property type="term" value="C:cytosol"/>
    <property type="evidence" value="ECO:0007669"/>
    <property type="project" value="TreeGrafter"/>
</dbReference>
<comment type="similarity">
    <text evidence="1">Belongs to the phosphopentomutase family.</text>
</comment>
<accession>A0A3G4VCM2</accession>
<dbReference type="GO" id="GO:0043094">
    <property type="term" value="P:metabolic compound salvage"/>
    <property type="evidence" value="ECO:0007669"/>
    <property type="project" value="InterPro"/>
</dbReference>
<dbReference type="PANTHER" id="PTHR21110">
    <property type="entry name" value="PHOSPHOPENTOMUTASE"/>
    <property type="match status" value="1"/>
</dbReference>
<gene>
    <name evidence="5" type="ORF">ECB94_15465</name>
</gene>
<dbReference type="Gene3D" id="3.40.720.10">
    <property type="entry name" value="Alkaline Phosphatase, subunit A"/>
    <property type="match status" value="1"/>
</dbReference>
<organism evidence="5 6">
    <name type="scientific">Vibrio mediterranei</name>
    <dbReference type="NCBI Taxonomy" id="689"/>
    <lineage>
        <taxon>Bacteria</taxon>
        <taxon>Pseudomonadati</taxon>
        <taxon>Pseudomonadota</taxon>
        <taxon>Gammaproteobacteria</taxon>
        <taxon>Vibrionales</taxon>
        <taxon>Vibrionaceae</taxon>
        <taxon>Vibrio</taxon>
    </lineage>
</organism>
<dbReference type="GO" id="GO:0009117">
    <property type="term" value="P:nucleotide metabolic process"/>
    <property type="evidence" value="ECO:0007669"/>
    <property type="project" value="InterPro"/>
</dbReference>
<evidence type="ECO:0000313" key="5">
    <source>
        <dbReference type="EMBL" id="AYV22556.1"/>
    </source>
</evidence>
<dbReference type="Proteomes" id="UP000279760">
    <property type="component" value="Chromosome 1"/>
</dbReference>
<dbReference type="InterPro" id="IPR017850">
    <property type="entry name" value="Alkaline_phosphatase_core_sf"/>
</dbReference>
<dbReference type="InterPro" id="IPR010045">
    <property type="entry name" value="DeoB"/>
</dbReference>
<name>A0A3G4VCM2_9VIBR</name>
<dbReference type="NCBIfam" id="NF009049">
    <property type="entry name" value="PRK12383.1"/>
    <property type="match status" value="1"/>
</dbReference>
<keyword evidence="5" id="KW-0413">Isomerase</keyword>